<keyword evidence="6" id="KW-1185">Reference proteome</keyword>
<evidence type="ECO:0000259" key="4">
    <source>
        <dbReference type="PROSITE" id="PS50893"/>
    </source>
</evidence>
<dbReference type="InterPro" id="IPR003439">
    <property type="entry name" value="ABC_transporter-like_ATP-bd"/>
</dbReference>
<dbReference type="PROSITE" id="PS50893">
    <property type="entry name" value="ABC_TRANSPORTER_2"/>
    <property type="match status" value="1"/>
</dbReference>
<name>A0A5C6CN75_9BACT</name>
<sequence>MSNPPILEFENVGYRQQQTQILSDINWMLDDGEHWAVLGPNGSGKTTLLEVACGYLWPSSGRVLRLGEEMLDLRQLRRSIGWVTSELATKIPLEETALETVVTGRLSQWGLKFFLGDQPSEQDFADARALLSQLSCSHLVAKPFGVLSQGERQQVLIARARMAEPFLLVLDEPCAGMDPGVRERFLGWLNEVVSKTTGPTTILVTHHLEEIVPCISQTLMLAEGRIVASGRTHEVVTKTRIEEVYQTSLYKLENVAGRLWPLWK</sequence>
<dbReference type="Proteomes" id="UP000318437">
    <property type="component" value="Unassembled WGS sequence"/>
</dbReference>
<keyword evidence="1" id="KW-0813">Transport</keyword>
<dbReference type="SMART" id="SM00382">
    <property type="entry name" value="AAA"/>
    <property type="match status" value="1"/>
</dbReference>
<dbReference type="GO" id="GO:0016887">
    <property type="term" value="F:ATP hydrolysis activity"/>
    <property type="evidence" value="ECO:0007669"/>
    <property type="project" value="InterPro"/>
</dbReference>
<dbReference type="RefSeq" id="WP_146451439.1">
    <property type="nucleotide sequence ID" value="NZ_SJPS01000004.1"/>
</dbReference>
<accession>A0A5C6CN75</accession>
<proteinExistence type="predicted"/>
<keyword evidence="5" id="KW-0378">Hydrolase</keyword>
<evidence type="ECO:0000313" key="6">
    <source>
        <dbReference type="Proteomes" id="UP000318437"/>
    </source>
</evidence>
<dbReference type="Pfam" id="PF00005">
    <property type="entry name" value="ABC_tran"/>
    <property type="match status" value="1"/>
</dbReference>
<protein>
    <submittedName>
        <fullName evidence="5">Putative ABC transporter ATP-binding protein YlmA</fullName>
        <ecNumber evidence="5">3.6.3.-</ecNumber>
    </submittedName>
</protein>
<keyword evidence="3 5" id="KW-0067">ATP-binding</keyword>
<feature type="domain" description="ABC transporter" evidence="4">
    <location>
        <begin position="7"/>
        <end position="248"/>
    </location>
</feature>
<dbReference type="InterPro" id="IPR027417">
    <property type="entry name" value="P-loop_NTPase"/>
</dbReference>
<reference evidence="5 6" key="1">
    <citation type="submission" date="2019-02" db="EMBL/GenBank/DDBJ databases">
        <title>Deep-cultivation of Planctomycetes and their phenomic and genomic characterization uncovers novel biology.</title>
        <authorList>
            <person name="Wiegand S."/>
            <person name="Jogler M."/>
            <person name="Boedeker C."/>
            <person name="Pinto D."/>
            <person name="Vollmers J."/>
            <person name="Rivas-Marin E."/>
            <person name="Kohn T."/>
            <person name="Peeters S.H."/>
            <person name="Heuer A."/>
            <person name="Rast P."/>
            <person name="Oberbeckmann S."/>
            <person name="Bunk B."/>
            <person name="Jeske O."/>
            <person name="Meyerdierks A."/>
            <person name="Storesund J.E."/>
            <person name="Kallscheuer N."/>
            <person name="Luecker S."/>
            <person name="Lage O.M."/>
            <person name="Pohl T."/>
            <person name="Merkel B.J."/>
            <person name="Hornburger P."/>
            <person name="Mueller R.-W."/>
            <person name="Bruemmer F."/>
            <person name="Labrenz M."/>
            <person name="Spormann A.M."/>
            <person name="Op Den Camp H."/>
            <person name="Overmann J."/>
            <person name="Amann R."/>
            <person name="Jetten M.S.M."/>
            <person name="Mascher T."/>
            <person name="Medema M.H."/>
            <person name="Devos D.P."/>
            <person name="Kaster A.-K."/>
            <person name="Ovreas L."/>
            <person name="Rohde M."/>
            <person name="Galperin M.Y."/>
            <person name="Jogler C."/>
        </authorList>
    </citation>
    <scope>NUCLEOTIDE SEQUENCE [LARGE SCALE GENOMIC DNA]</scope>
    <source>
        <strain evidence="5 6">Pla144</strain>
    </source>
</reference>
<dbReference type="SUPFAM" id="SSF52540">
    <property type="entry name" value="P-loop containing nucleoside triphosphate hydrolases"/>
    <property type="match status" value="1"/>
</dbReference>
<dbReference type="EMBL" id="SJPS01000004">
    <property type="protein sequence ID" value="TWU25872.1"/>
    <property type="molecule type" value="Genomic_DNA"/>
</dbReference>
<gene>
    <name evidence="5" type="primary">ylmA</name>
    <name evidence="5" type="ORF">Pla144_30850</name>
</gene>
<evidence type="ECO:0000313" key="5">
    <source>
        <dbReference type="EMBL" id="TWU25872.1"/>
    </source>
</evidence>
<keyword evidence="2" id="KW-0547">Nucleotide-binding</keyword>
<dbReference type="Gene3D" id="3.40.50.300">
    <property type="entry name" value="P-loop containing nucleotide triphosphate hydrolases"/>
    <property type="match status" value="1"/>
</dbReference>
<dbReference type="PANTHER" id="PTHR42734">
    <property type="entry name" value="METAL TRANSPORT SYSTEM ATP-BINDING PROTEIN TM_0124-RELATED"/>
    <property type="match status" value="1"/>
</dbReference>
<dbReference type="EC" id="3.6.3.-" evidence="5"/>
<evidence type="ECO:0000256" key="2">
    <source>
        <dbReference type="ARBA" id="ARBA00022741"/>
    </source>
</evidence>
<evidence type="ECO:0000256" key="1">
    <source>
        <dbReference type="ARBA" id="ARBA00022448"/>
    </source>
</evidence>
<evidence type="ECO:0000256" key="3">
    <source>
        <dbReference type="ARBA" id="ARBA00022840"/>
    </source>
</evidence>
<dbReference type="InterPro" id="IPR050153">
    <property type="entry name" value="Metal_Ion_Import_ABC"/>
</dbReference>
<dbReference type="InterPro" id="IPR003593">
    <property type="entry name" value="AAA+_ATPase"/>
</dbReference>
<organism evidence="5 6">
    <name type="scientific">Bythopirellula polymerisocia</name>
    <dbReference type="NCBI Taxonomy" id="2528003"/>
    <lineage>
        <taxon>Bacteria</taxon>
        <taxon>Pseudomonadati</taxon>
        <taxon>Planctomycetota</taxon>
        <taxon>Planctomycetia</taxon>
        <taxon>Pirellulales</taxon>
        <taxon>Lacipirellulaceae</taxon>
        <taxon>Bythopirellula</taxon>
    </lineage>
</organism>
<dbReference type="GO" id="GO:0005524">
    <property type="term" value="F:ATP binding"/>
    <property type="evidence" value="ECO:0007669"/>
    <property type="project" value="UniProtKB-KW"/>
</dbReference>
<dbReference type="OrthoDB" id="9804199at2"/>
<dbReference type="AlphaFoldDB" id="A0A5C6CN75"/>
<comment type="caution">
    <text evidence="5">The sequence shown here is derived from an EMBL/GenBank/DDBJ whole genome shotgun (WGS) entry which is preliminary data.</text>
</comment>